<feature type="compositionally biased region" description="Basic and acidic residues" evidence="11">
    <location>
        <begin position="869"/>
        <end position="888"/>
    </location>
</feature>
<gene>
    <name evidence="15" type="primary">SPOSA6832_04911</name>
</gene>
<feature type="compositionally biased region" description="Low complexity" evidence="11">
    <location>
        <begin position="1"/>
        <end position="12"/>
    </location>
</feature>
<feature type="transmembrane region" description="Helical" evidence="12">
    <location>
        <begin position="458"/>
        <end position="477"/>
    </location>
</feature>
<evidence type="ECO:0000256" key="10">
    <source>
        <dbReference type="SAM" id="Coils"/>
    </source>
</evidence>
<feature type="transmembrane region" description="Helical" evidence="12">
    <location>
        <begin position="231"/>
        <end position="250"/>
    </location>
</feature>
<keyword evidence="16" id="KW-1185">Reference proteome</keyword>
<evidence type="ECO:0000259" key="13">
    <source>
        <dbReference type="PROSITE" id="PS50893"/>
    </source>
</evidence>
<feature type="coiled-coil region" evidence="10">
    <location>
        <begin position="541"/>
        <end position="579"/>
    </location>
</feature>
<feature type="compositionally biased region" description="Basic and acidic residues" evidence="11">
    <location>
        <begin position="13"/>
        <end position="25"/>
    </location>
</feature>
<dbReference type="InterPro" id="IPR003593">
    <property type="entry name" value="AAA+_ATPase"/>
</dbReference>
<evidence type="ECO:0000256" key="8">
    <source>
        <dbReference type="ARBA" id="ARBA00023026"/>
    </source>
</evidence>
<dbReference type="FunFam" id="1.20.1560.10:FF:000010">
    <property type="entry name" value="Multidrug resistance-associated ABC transporter"/>
    <property type="match status" value="1"/>
</dbReference>
<accession>A0A0D6ET45</accession>
<keyword evidence="6" id="KW-0067">ATP-binding</keyword>
<dbReference type="FunFam" id="3.40.50.300:FF:000565">
    <property type="entry name" value="ABC bile acid transporter"/>
    <property type="match status" value="1"/>
</dbReference>
<dbReference type="PROSITE" id="PS50893">
    <property type="entry name" value="ABC_TRANSPORTER_2"/>
    <property type="match status" value="2"/>
</dbReference>
<feature type="transmembrane region" description="Helical" evidence="12">
    <location>
        <begin position="1075"/>
        <end position="1094"/>
    </location>
</feature>
<dbReference type="PANTHER" id="PTHR24223:SF456">
    <property type="entry name" value="MULTIDRUG RESISTANCE-ASSOCIATED PROTEIN LETHAL(2)03659"/>
    <property type="match status" value="1"/>
</dbReference>
<dbReference type="InterPro" id="IPR036640">
    <property type="entry name" value="ABC1_TM_sf"/>
</dbReference>
<evidence type="ECO:0000256" key="3">
    <source>
        <dbReference type="ARBA" id="ARBA00022448"/>
    </source>
</evidence>
<keyword evidence="5" id="KW-0547">Nucleotide-binding</keyword>
<evidence type="ECO:0000256" key="5">
    <source>
        <dbReference type="ARBA" id="ARBA00022741"/>
    </source>
</evidence>
<feature type="compositionally biased region" description="Acidic residues" evidence="11">
    <location>
        <begin position="857"/>
        <end position="868"/>
    </location>
</feature>
<dbReference type="SMART" id="SM00382">
    <property type="entry name" value="AAA"/>
    <property type="match status" value="2"/>
</dbReference>
<evidence type="ECO:0000256" key="12">
    <source>
        <dbReference type="SAM" id="Phobius"/>
    </source>
</evidence>
<dbReference type="InterPro" id="IPR011527">
    <property type="entry name" value="ABC1_TM_dom"/>
</dbReference>
<dbReference type="CDD" id="cd18597">
    <property type="entry name" value="ABC_6TM_YOR1_D1_like"/>
    <property type="match status" value="1"/>
</dbReference>
<dbReference type="GO" id="GO:0016020">
    <property type="term" value="C:membrane"/>
    <property type="evidence" value="ECO:0007669"/>
    <property type="project" value="UniProtKB-SubCell"/>
</dbReference>
<keyword evidence="9 12" id="KW-0472">Membrane</keyword>
<dbReference type="GO" id="GO:0140359">
    <property type="term" value="F:ABC-type transporter activity"/>
    <property type="evidence" value="ECO:0007669"/>
    <property type="project" value="InterPro"/>
</dbReference>
<sequence length="1545" mass="170272">MTASSASSATRTDSTDREVKDEKARSVQSASPEVLEQHELVIPVTDNLKTKETLSVRTRWWLKVPREPYPSLEQAEMTPLASANIFSKATFHWIQPLLTTGYQRTLVPTDLWKLQDDFQAGHLADVLMSNFEKRRAKVEAWNQSLEDGTYKPSAIRRTWWRLRRRDGRRKVGLAMALSDTFFWRFWLAGVLKVISDSLNVTSPLVTRALINYGTDAYYSHRSVPGYTEQPIGVGVGLAFGLFGMQIVSAFCLHHFFAGGAGTGVLARGALIASIYRKATVLSGKARTVMTNGRLVNHIASSSDSFSCRETGTDVSRVDFCAGFFHMSWTAPIQVIIILIILLVQIGPSCLAGVGFLFVMIPPQSIAMKKMFGFRRKAMLWTDKRARLIGELLGGMKVLKFFAWEVPYLEKLGGYRAKELHQVRALLVSRAATTGVAMSLPTLATVIAFIVYANTGHRQNAASIFTSFTLFQLLRMPLMMLPMSLSTITDALNALGRLTEVFLAEERSNAFEVDLKSELAISVKEAAFQWESPPPDTAPKSKKEQAKLASRLKGQKREAKKEARRKEQAAKVQLKLAENVPTDPEVAENSGDVTGNIPRVAQPAAMPDEEEKEVLQLRNINLSIPKGQLCAVVGSVGSGKSSLLQALVGEMKCTRGEIAFGGSISYAAQQAWMQSCSLKHSTASQDNILFGRPYNEVRYKQVIHDACLEADIEMLPYGDATDIGEKVVPFWGQKLTISRRGQGVTLSGGQKQRVNIARTLYYDADIVLLDDPLSAVDAHVGKHLFEKAICGSLAGKTRILVTHALHFLPRVDYIICLDHGKIMQEGTYASLVADKDGAFSALMEEFGGDLEEKKEEKDEAEEEAIEGEGDTGKKQGDKPKTKGLMQEEERATGSVSKAVYGQIFRLANGWVTFTLLLLSVILQQGAQVVGSYFLVWWQDDPTDLGYMSAPDEGMYAMLGVLQAIFAFFMGEQCHSPAPPWIGYNVSKALHQAAIQGVLRAPMSFFDTTPQGRVSCLSFGATAALKLTRSFVSKIMNRFSKDIDTIDNILSDSFRMFISTASSVVGSIILIAIVQHWFLLVVAGVFCLYGFAASFYRQSARELKRLDNLLRSSLYAHFSETLSGLATVRAYGELPKFLKQNENYLDIENRAYYLTVINQRWLGLRLDIFGALLTFAVAMFSQATAKSISPAQTGLVLSYILTTVQACSWMVRQGVRTWILTCSLDLSMLCTGAEVENDMNSIERVLYYAHKLEAEAPAVIEDSRPPQDWPAQGAIKFKNVVMSYRPGLPPVLKGLSLSVGAGERIGVVGRTGAGKSSIMMTLFRIVELTSGEIEVDGIDISKIGLADLRKKMAIIPQDALLFNGTIRSNLDPFGEHDDATLYDAMKRAWLIDQDVPAPGSEAAVVAQDSEVQAPGASTPISSRFTLDLAVEDEGQNLSVGERSLVSLARALVKNSKIIVLDEATASVDFATDSRIQSTIRTEFKDKTLLIIAHRLRTIIDADRVLVMDQGNVAEYDTPLNLYRMGGIFRGMCERSGISEKDIAESKF</sequence>
<dbReference type="OrthoDB" id="6500128at2759"/>
<feature type="transmembrane region" description="Helical" evidence="12">
    <location>
        <begin position="171"/>
        <end position="194"/>
    </location>
</feature>
<dbReference type="PROSITE" id="PS00211">
    <property type="entry name" value="ABC_TRANSPORTER_1"/>
    <property type="match status" value="2"/>
</dbReference>
<feature type="transmembrane region" description="Helical" evidence="12">
    <location>
        <begin position="430"/>
        <end position="452"/>
    </location>
</feature>
<feature type="domain" description="ABC transporter" evidence="13">
    <location>
        <begin position="1273"/>
        <end position="1532"/>
    </location>
</feature>
<organism evidence="15 16">
    <name type="scientific">Sporidiobolus salmonicolor</name>
    <name type="common">Yeast-like fungus</name>
    <name type="synonym">Sporobolomyces salmonicolor</name>
    <dbReference type="NCBI Taxonomy" id="5005"/>
    <lineage>
        <taxon>Eukaryota</taxon>
        <taxon>Fungi</taxon>
        <taxon>Dikarya</taxon>
        <taxon>Basidiomycota</taxon>
        <taxon>Pucciniomycotina</taxon>
        <taxon>Microbotryomycetes</taxon>
        <taxon>Sporidiobolales</taxon>
        <taxon>Sporidiobolaceae</taxon>
        <taxon>Sporobolomyces</taxon>
    </lineage>
</organism>
<proteinExistence type="inferred from homology"/>
<dbReference type="Gene3D" id="1.20.1560.10">
    <property type="entry name" value="ABC transporter type 1, transmembrane domain"/>
    <property type="match status" value="2"/>
</dbReference>
<keyword evidence="10" id="KW-0175">Coiled coil</keyword>
<evidence type="ECO:0000313" key="15">
    <source>
        <dbReference type="EMBL" id="CEQ43018.1"/>
    </source>
</evidence>
<dbReference type="CDD" id="cd03244">
    <property type="entry name" value="ABCC_MRP_domain2"/>
    <property type="match status" value="1"/>
</dbReference>
<dbReference type="SUPFAM" id="SSF52540">
    <property type="entry name" value="P-loop containing nucleoside triphosphate hydrolases"/>
    <property type="match status" value="2"/>
</dbReference>
<dbReference type="CDD" id="cd18606">
    <property type="entry name" value="ABC_6TM_YOR1_D2_like"/>
    <property type="match status" value="1"/>
</dbReference>
<dbReference type="PANTHER" id="PTHR24223">
    <property type="entry name" value="ATP-BINDING CASSETTE SUB-FAMILY C"/>
    <property type="match status" value="1"/>
</dbReference>
<dbReference type="Pfam" id="PF00664">
    <property type="entry name" value="ABC_membrane"/>
    <property type="match status" value="3"/>
</dbReference>
<dbReference type="FunFam" id="3.40.50.300:FF:000997">
    <property type="entry name" value="Multidrug resistance-associated protein 1"/>
    <property type="match status" value="1"/>
</dbReference>
<dbReference type="EMBL" id="CENE01000044">
    <property type="protein sequence ID" value="CEQ43018.1"/>
    <property type="molecule type" value="Genomic_DNA"/>
</dbReference>
<feature type="region of interest" description="Disordered" evidence="11">
    <location>
        <begin position="1"/>
        <end position="32"/>
    </location>
</feature>
<dbReference type="InterPro" id="IPR027417">
    <property type="entry name" value="P-loop_NTPase"/>
</dbReference>
<dbReference type="FunFam" id="1.20.1560.10:FF:000061">
    <property type="entry name" value="ATP-binding cassette transporter YOR1"/>
    <property type="match status" value="1"/>
</dbReference>
<evidence type="ECO:0000256" key="4">
    <source>
        <dbReference type="ARBA" id="ARBA00022692"/>
    </source>
</evidence>
<dbReference type="SUPFAM" id="SSF90123">
    <property type="entry name" value="ABC transporter transmembrane region"/>
    <property type="match status" value="2"/>
</dbReference>
<keyword evidence="3" id="KW-0813">Transport</keyword>
<dbReference type="InterPro" id="IPR017871">
    <property type="entry name" value="ABC_transporter-like_CS"/>
</dbReference>
<dbReference type="CDD" id="cd03250">
    <property type="entry name" value="ABCC_MRP_domain1"/>
    <property type="match status" value="1"/>
</dbReference>
<dbReference type="GO" id="GO:0005524">
    <property type="term" value="F:ATP binding"/>
    <property type="evidence" value="ECO:0007669"/>
    <property type="project" value="UniProtKB-KW"/>
</dbReference>
<dbReference type="InterPro" id="IPR003439">
    <property type="entry name" value="ABC_transporter-like_ATP-bd"/>
</dbReference>
<dbReference type="Gene3D" id="3.40.50.300">
    <property type="entry name" value="P-loop containing nucleotide triphosphate hydrolases"/>
    <property type="match status" value="2"/>
</dbReference>
<evidence type="ECO:0000256" key="1">
    <source>
        <dbReference type="ARBA" id="ARBA00004141"/>
    </source>
</evidence>
<evidence type="ECO:0000259" key="14">
    <source>
        <dbReference type="PROSITE" id="PS50929"/>
    </source>
</evidence>
<dbReference type="PROSITE" id="PS50929">
    <property type="entry name" value="ABC_TM1F"/>
    <property type="match status" value="2"/>
</dbReference>
<dbReference type="InterPro" id="IPR050173">
    <property type="entry name" value="ABC_transporter_C-like"/>
</dbReference>
<protein>
    <submittedName>
        <fullName evidence="15">SPOSA6832_04911-mRNA-1:cds</fullName>
    </submittedName>
</protein>
<evidence type="ECO:0000256" key="2">
    <source>
        <dbReference type="ARBA" id="ARBA00009726"/>
    </source>
</evidence>
<dbReference type="GO" id="GO:0016887">
    <property type="term" value="F:ATP hydrolysis activity"/>
    <property type="evidence" value="ECO:0007669"/>
    <property type="project" value="InterPro"/>
</dbReference>
<dbReference type="Pfam" id="PF00005">
    <property type="entry name" value="ABC_tran"/>
    <property type="match status" value="2"/>
</dbReference>
<feature type="domain" description="ABC transporter" evidence="13">
    <location>
        <begin position="600"/>
        <end position="843"/>
    </location>
</feature>
<keyword evidence="4 12" id="KW-0812">Transmembrane</keyword>
<feature type="non-terminal residue" evidence="15">
    <location>
        <position position="1"/>
    </location>
</feature>
<comment type="subcellular location">
    <subcellularLocation>
        <location evidence="1">Membrane</location>
        <topology evidence="1">Multi-pass membrane protein</topology>
    </subcellularLocation>
</comment>
<evidence type="ECO:0000256" key="6">
    <source>
        <dbReference type="ARBA" id="ARBA00022840"/>
    </source>
</evidence>
<keyword evidence="8" id="KW-0843">Virulence</keyword>
<feature type="region of interest" description="Disordered" evidence="11">
    <location>
        <begin position="848"/>
        <end position="888"/>
    </location>
</feature>
<comment type="similarity">
    <text evidence="2">Belongs to the ABC transporter superfamily. ABCC family. Conjugate transporter (TC 3.A.1.208) subfamily.</text>
</comment>
<dbReference type="Proteomes" id="UP000243876">
    <property type="component" value="Unassembled WGS sequence"/>
</dbReference>
<evidence type="ECO:0000256" key="7">
    <source>
        <dbReference type="ARBA" id="ARBA00022989"/>
    </source>
</evidence>
<feature type="transmembrane region" description="Helical" evidence="12">
    <location>
        <begin position="1164"/>
        <end position="1183"/>
    </location>
</feature>
<feature type="domain" description="ABC transmembrane type-1" evidence="14">
    <location>
        <begin position="186"/>
        <end position="489"/>
    </location>
</feature>
<name>A0A0D6ET45_SPOSA</name>
<reference evidence="16" key="1">
    <citation type="submission" date="2015-02" db="EMBL/GenBank/DDBJ databases">
        <authorList>
            <person name="Gon?alves P."/>
        </authorList>
    </citation>
    <scope>NUCLEOTIDE SEQUENCE [LARGE SCALE GENOMIC DNA]</scope>
</reference>
<evidence type="ECO:0000256" key="11">
    <source>
        <dbReference type="SAM" id="MobiDB-lite"/>
    </source>
</evidence>
<evidence type="ECO:0000256" key="9">
    <source>
        <dbReference type="ARBA" id="ARBA00023136"/>
    </source>
</evidence>
<keyword evidence="7 12" id="KW-1133">Transmembrane helix</keyword>
<evidence type="ECO:0000313" key="16">
    <source>
        <dbReference type="Proteomes" id="UP000243876"/>
    </source>
</evidence>
<feature type="transmembrane region" description="Helical" evidence="12">
    <location>
        <begin position="332"/>
        <end position="360"/>
    </location>
</feature>
<feature type="domain" description="ABC transmembrane type-1" evidence="14">
    <location>
        <begin position="914"/>
        <end position="1211"/>
    </location>
</feature>